<accession>A0A9N8EXX1</accession>
<gene>
    <name evidence="2" type="ORF">SEMRO_2769_G336700.1</name>
</gene>
<feature type="compositionally biased region" description="Polar residues" evidence="1">
    <location>
        <begin position="1"/>
        <end position="10"/>
    </location>
</feature>
<keyword evidence="3" id="KW-1185">Reference proteome</keyword>
<name>A0A9N8EXX1_9STRA</name>
<proteinExistence type="predicted"/>
<protein>
    <submittedName>
        <fullName evidence="2">Uncharacterized protein</fullName>
    </submittedName>
</protein>
<evidence type="ECO:0000313" key="2">
    <source>
        <dbReference type="EMBL" id="CAB9530167.1"/>
    </source>
</evidence>
<reference evidence="2" key="1">
    <citation type="submission" date="2020-06" db="EMBL/GenBank/DDBJ databases">
        <authorList>
            <consortium name="Plant Systems Biology data submission"/>
        </authorList>
    </citation>
    <scope>NUCLEOTIDE SEQUENCE</scope>
    <source>
        <strain evidence="2">D6</strain>
    </source>
</reference>
<feature type="compositionally biased region" description="Basic and acidic residues" evidence="1">
    <location>
        <begin position="153"/>
        <end position="163"/>
    </location>
</feature>
<feature type="region of interest" description="Disordered" evidence="1">
    <location>
        <begin position="1"/>
        <end position="73"/>
    </location>
</feature>
<dbReference type="EMBL" id="CAICTM010002767">
    <property type="protein sequence ID" value="CAB9530167.1"/>
    <property type="molecule type" value="Genomic_DNA"/>
</dbReference>
<sequence length="163" mass="17253">MNLNTSSNDGPNDEEHDSAEPRIPIWQGQDGAATGTTFTNPTSTHPTSGGEVFGRTPLTTEDKAHGEEKAHGEAILKLTGSAALLDMDGNRNAASEWTEDDDTTANNAIDGVETVDSAMAALTATAARLRDTQSSGQLSFFHPKKTKASTSEKGCRDGVQKQY</sequence>
<feature type="compositionally biased region" description="Low complexity" evidence="1">
    <location>
        <begin position="31"/>
        <end position="48"/>
    </location>
</feature>
<organism evidence="2 3">
    <name type="scientific">Seminavis robusta</name>
    <dbReference type="NCBI Taxonomy" id="568900"/>
    <lineage>
        <taxon>Eukaryota</taxon>
        <taxon>Sar</taxon>
        <taxon>Stramenopiles</taxon>
        <taxon>Ochrophyta</taxon>
        <taxon>Bacillariophyta</taxon>
        <taxon>Bacillariophyceae</taxon>
        <taxon>Bacillariophycidae</taxon>
        <taxon>Naviculales</taxon>
        <taxon>Naviculaceae</taxon>
        <taxon>Seminavis</taxon>
    </lineage>
</organism>
<feature type="region of interest" description="Disordered" evidence="1">
    <location>
        <begin position="131"/>
        <end position="163"/>
    </location>
</feature>
<dbReference type="Proteomes" id="UP001153069">
    <property type="component" value="Unassembled WGS sequence"/>
</dbReference>
<dbReference type="AlphaFoldDB" id="A0A9N8EXX1"/>
<comment type="caution">
    <text evidence="2">The sequence shown here is derived from an EMBL/GenBank/DDBJ whole genome shotgun (WGS) entry which is preliminary data.</text>
</comment>
<feature type="compositionally biased region" description="Basic and acidic residues" evidence="1">
    <location>
        <begin position="60"/>
        <end position="73"/>
    </location>
</feature>
<evidence type="ECO:0000256" key="1">
    <source>
        <dbReference type="SAM" id="MobiDB-lite"/>
    </source>
</evidence>
<evidence type="ECO:0000313" key="3">
    <source>
        <dbReference type="Proteomes" id="UP001153069"/>
    </source>
</evidence>